<name>A0ABV0SMD4_9TELE</name>
<accession>A0ABV0SMD4</accession>
<gene>
    <name evidence="2" type="ORF">ILYODFUR_018653</name>
</gene>
<keyword evidence="3" id="KW-1185">Reference proteome</keyword>
<feature type="region of interest" description="Disordered" evidence="1">
    <location>
        <begin position="1"/>
        <end position="41"/>
    </location>
</feature>
<evidence type="ECO:0000313" key="2">
    <source>
        <dbReference type="EMBL" id="MEQ2221730.1"/>
    </source>
</evidence>
<comment type="caution">
    <text evidence="2">The sequence shown here is derived from an EMBL/GenBank/DDBJ whole genome shotgun (WGS) entry which is preliminary data.</text>
</comment>
<feature type="compositionally biased region" description="Polar residues" evidence="1">
    <location>
        <begin position="23"/>
        <end position="41"/>
    </location>
</feature>
<evidence type="ECO:0000313" key="3">
    <source>
        <dbReference type="Proteomes" id="UP001482620"/>
    </source>
</evidence>
<proteinExistence type="predicted"/>
<organism evidence="2 3">
    <name type="scientific">Ilyodon furcidens</name>
    <name type="common">goldbreast splitfin</name>
    <dbReference type="NCBI Taxonomy" id="33524"/>
    <lineage>
        <taxon>Eukaryota</taxon>
        <taxon>Metazoa</taxon>
        <taxon>Chordata</taxon>
        <taxon>Craniata</taxon>
        <taxon>Vertebrata</taxon>
        <taxon>Euteleostomi</taxon>
        <taxon>Actinopterygii</taxon>
        <taxon>Neopterygii</taxon>
        <taxon>Teleostei</taxon>
        <taxon>Neoteleostei</taxon>
        <taxon>Acanthomorphata</taxon>
        <taxon>Ovalentaria</taxon>
        <taxon>Atherinomorphae</taxon>
        <taxon>Cyprinodontiformes</taxon>
        <taxon>Goodeidae</taxon>
        <taxon>Ilyodon</taxon>
    </lineage>
</organism>
<dbReference type="EMBL" id="JAHRIQ010001825">
    <property type="protein sequence ID" value="MEQ2221730.1"/>
    <property type="molecule type" value="Genomic_DNA"/>
</dbReference>
<sequence>MAALTVDFRKPNGLTPADDTTESPKSPLNVETSQWTSSSVDSVPLHCSSRIWDIDFQIKCKLYCHLKKGLCSNPRSVSVIVSLGKTLAECMAASLLSVCPRTAVTSM</sequence>
<dbReference type="Proteomes" id="UP001482620">
    <property type="component" value="Unassembled WGS sequence"/>
</dbReference>
<evidence type="ECO:0000256" key="1">
    <source>
        <dbReference type="SAM" id="MobiDB-lite"/>
    </source>
</evidence>
<protein>
    <submittedName>
        <fullName evidence="2">Uncharacterized protein</fullName>
    </submittedName>
</protein>
<reference evidence="2 3" key="1">
    <citation type="submission" date="2021-06" db="EMBL/GenBank/DDBJ databases">
        <authorList>
            <person name="Palmer J.M."/>
        </authorList>
    </citation>
    <scope>NUCLEOTIDE SEQUENCE [LARGE SCALE GENOMIC DNA]</scope>
    <source>
        <strain evidence="3">if_2019</strain>
        <tissue evidence="2">Muscle</tissue>
    </source>
</reference>